<dbReference type="InterPro" id="IPR016137">
    <property type="entry name" value="RGS"/>
</dbReference>
<sequence length="300" mass="33934">MLTFFRKHVPNGQPQVPVKQTVEDLLKQEPPPEANFGRSKLCHTLADVVADAGAVSLLLQFLRTKGSAPFLLFWTEVARMEGRPPPWPSPALTDDVSEAAVAIFERFFAPDATERVAAPRGLVEAVEAVIRRKEAPPKDIFHPLQEYVFQVINKDHFDEFLKSDFFHQHKVEVLTSSQVRLVDLLLNESALFYFTEFMEQEGHQALVEFWLAATNFRKHLSDEPAEAQADAIVLYDKYFSLQATTPLGFGDSLRLQVEENICGEFGPSADSFEKAAAIALHAMEHMFLPDFLQSQLYLRK</sequence>
<evidence type="ECO:0000313" key="2">
    <source>
        <dbReference type="EMBL" id="CAB3375202.1"/>
    </source>
</evidence>
<proteinExistence type="predicted"/>
<dbReference type="GO" id="GO:0005886">
    <property type="term" value="C:plasma membrane"/>
    <property type="evidence" value="ECO:0007669"/>
    <property type="project" value="TreeGrafter"/>
</dbReference>
<dbReference type="OrthoDB" id="5584247at2759"/>
<dbReference type="AlphaFoldDB" id="A0A8S1D321"/>
<comment type="caution">
    <text evidence="2">The sequence shown here is derived from an EMBL/GenBank/DDBJ whole genome shotgun (WGS) entry which is preliminary data.</text>
</comment>
<dbReference type="EMBL" id="CADEPI010000109">
    <property type="protein sequence ID" value="CAB3375202.1"/>
    <property type="molecule type" value="Genomic_DNA"/>
</dbReference>
<dbReference type="SMART" id="SM00315">
    <property type="entry name" value="RGS"/>
    <property type="match status" value="2"/>
</dbReference>
<dbReference type="GO" id="GO:0008104">
    <property type="term" value="P:intracellular protein localization"/>
    <property type="evidence" value="ECO:0007669"/>
    <property type="project" value="TreeGrafter"/>
</dbReference>
<feature type="domain" description="RGS" evidence="1">
    <location>
        <begin position="180"/>
        <end position="300"/>
    </location>
</feature>
<dbReference type="PROSITE" id="PS50132">
    <property type="entry name" value="RGS"/>
    <property type="match status" value="2"/>
</dbReference>
<dbReference type="PANTHER" id="PTHR13155">
    <property type="entry name" value="A-KINASE ANCHOR PROTEINS"/>
    <property type="match status" value="1"/>
</dbReference>
<organism evidence="2 3">
    <name type="scientific">Cloeon dipterum</name>
    <dbReference type="NCBI Taxonomy" id="197152"/>
    <lineage>
        <taxon>Eukaryota</taxon>
        <taxon>Metazoa</taxon>
        <taxon>Ecdysozoa</taxon>
        <taxon>Arthropoda</taxon>
        <taxon>Hexapoda</taxon>
        <taxon>Insecta</taxon>
        <taxon>Pterygota</taxon>
        <taxon>Palaeoptera</taxon>
        <taxon>Ephemeroptera</taxon>
        <taxon>Pisciforma</taxon>
        <taxon>Baetidae</taxon>
        <taxon>Cloeon</taxon>
    </lineage>
</organism>
<evidence type="ECO:0000259" key="1">
    <source>
        <dbReference type="PROSITE" id="PS50132"/>
    </source>
</evidence>
<dbReference type="Pfam" id="PF00615">
    <property type="entry name" value="RGS"/>
    <property type="match status" value="2"/>
</dbReference>
<dbReference type="FunFam" id="1.10.167.10:FF:000005">
    <property type="entry name" value="Putative A-kinase anchor protein 10 mitochondrial"/>
    <property type="match status" value="1"/>
</dbReference>
<dbReference type="Gene3D" id="1.10.167.10">
    <property type="entry name" value="Regulator of G-protein Signalling 4, domain 2"/>
    <property type="match status" value="2"/>
</dbReference>
<accession>A0A8S1D321</accession>
<dbReference type="SUPFAM" id="SSF48097">
    <property type="entry name" value="Regulator of G-protein signaling, RGS"/>
    <property type="match status" value="2"/>
</dbReference>
<protein>
    <recommendedName>
        <fullName evidence="1">RGS domain-containing protein</fullName>
    </recommendedName>
</protein>
<dbReference type="CDD" id="cd07440">
    <property type="entry name" value="RGS"/>
    <property type="match status" value="1"/>
</dbReference>
<reference evidence="2 3" key="1">
    <citation type="submission" date="2020-04" db="EMBL/GenBank/DDBJ databases">
        <authorList>
            <person name="Alioto T."/>
            <person name="Alioto T."/>
            <person name="Gomez Garrido J."/>
        </authorList>
    </citation>
    <scope>NUCLEOTIDE SEQUENCE [LARGE SCALE GENOMIC DNA]</scope>
</reference>
<dbReference type="PANTHER" id="PTHR13155:SF1">
    <property type="entry name" value="A-KINASE ANCHOR PROTEIN 10, MITOCHONDRIAL"/>
    <property type="match status" value="1"/>
</dbReference>
<evidence type="ECO:0000313" key="3">
    <source>
        <dbReference type="Proteomes" id="UP000494165"/>
    </source>
</evidence>
<keyword evidence="3" id="KW-1185">Reference proteome</keyword>
<feature type="domain" description="RGS" evidence="1">
    <location>
        <begin position="44"/>
        <end position="168"/>
    </location>
</feature>
<dbReference type="Proteomes" id="UP000494165">
    <property type="component" value="Unassembled WGS sequence"/>
</dbReference>
<gene>
    <name evidence="2" type="ORF">CLODIP_2_CD04684</name>
</gene>
<dbReference type="GO" id="GO:0005739">
    <property type="term" value="C:mitochondrion"/>
    <property type="evidence" value="ECO:0007669"/>
    <property type="project" value="TreeGrafter"/>
</dbReference>
<dbReference type="InterPro" id="IPR052246">
    <property type="entry name" value="Cell_Polariz_PKAAnc"/>
</dbReference>
<dbReference type="InterPro" id="IPR036305">
    <property type="entry name" value="RGS_sf"/>
</dbReference>
<dbReference type="InterPro" id="IPR044926">
    <property type="entry name" value="RGS_subdomain_2"/>
</dbReference>
<name>A0A8S1D321_9INSE</name>